<dbReference type="PANTHER" id="PTHR20857:SF15">
    <property type="entry name" value="THIAMINE-PHOSPHATE SYNTHASE"/>
    <property type="match status" value="1"/>
</dbReference>
<dbReference type="InterPro" id="IPR022998">
    <property type="entry name" value="ThiamineP_synth_TenI"/>
</dbReference>
<evidence type="ECO:0000256" key="2">
    <source>
        <dbReference type="ARBA" id="ARBA00022977"/>
    </source>
</evidence>
<dbReference type="SUPFAM" id="SSF51391">
    <property type="entry name" value="Thiamin phosphate synthase"/>
    <property type="match status" value="1"/>
</dbReference>
<evidence type="ECO:0000313" key="4">
    <source>
        <dbReference type="EMBL" id="MQM72653.1"/>
    </source>
</evidence>
<dbReference type="InterPro" id="IPR036206">
    <property type="entry name" value="ThiamineP_synth_sf"/>
</dbReference>
<organism evidence="4 5">
    <name type="scientific">Candidatus Pseudoramibacter fermentans</name>
    <dbReference type="NCBI Taxonomy" id="2594427"/>
    <lineage>
        <taxon>Bacteria</taxon>
        <taxon>Bacillati</taxon>
        <taxon>Bacillota</taxon>
        <taxon>Clostridia</taxon>
        <taxon>Eubacteriales</taxon>
        <taxon>Eubacteriaceae</taxon>
        <taxon>Pseudoramibacter</taxon>
    </lineage>
</organism>
<dbReference type="EMBL" id="VOGB01000004">
    <property type="protein sequence ID" value="MQM72653.1"/>
    <property type="molecule type" value="Genomic_DNA"/>
</dbReference>
<comment type="pathway">
    <text evidence="1">Cofactor biosynthesis; thiamine diphosphate biosynthesis.</text>
</comment>
<gene>
    <name evidence="4" type="ORF">FRC53_04365</name>
</gene>
<dbReference type="AlphaFoldDB" id="A0A6L5GR85"/>
<evidence type="ECO:0000259" key="3">
    <source>
        <dbReference type="Pfam" id="PF02581"/>
    </source>
</evidence>
<comment type="caution">
    <text evidence="4">The sequence shown here is derived from an EMBL/GenBank/DDBJ whole genome shotgun (WGS) entry which is preliminary data.</text>
</comment>
<protein>
    <submittedName>
        <fullName evidence="4">Thiamine phosphate synthase</fullName>
    </submittedName>
</protein>
<name>A0A6L5GR85_9FIRM</name>
<dbReference type="GO" id="GO:0009228">
    <property type="term" value="P:thiamine biosynthetic process"/>
    <property type="evidence" value="ECO:0007669"/>
    <property type="project" value="UniProtKB-KW"/>
</dbReference>
<accession>A0A6L5GR85</accession>
<reference evidence="4" key="1">
    <citation type="journal article" date="2020" name="Appl. Environ. Microbiol.">
        <title>Medium-Chain Fatty Acid Synthesis by 'Candidatus Weimeria bifida' gen. nov., sp. nov., and 'Candidatus Pseudoramibacter fermentans' sp. nov.</title>
        <authorList>
            <person name="Scarborough M.J."/>
            <person name="Myers K.S."/>
            <person name="Donohue T.J."/>
            <person name="Noguera D.R."/>
        </authorList>
    </citation>
    <scope>NUCLEOTIDE SEQUENCE</scope>
    <source>
        <strain evidence="4">EUB1.1</strain>
    </source>
</reference>
<evidence type="ECO:0000313" key="5">
    <source>
        <dbReference type="Proteomes" id="UP000473648"/>
    </source>
</evidence>
<sequence length="204" mass="22330">MTDFKIICITNRHFFDETADFLTHIDRLAAARPDLIILREKDLPVQAYTELAKRVIDICERHGVVCALHTYVAAAIALKVEAFHAPMPMLDAMTDTEKHSFRQLGASTHSVEQARAAEAAGCTYITASHIYDTDCKKGLPGRGLKFLEDVTRRTAIPVYALGGIDASKLAEVRRAGADGACVMSGAMTCADPARYIASLRQFSK</sequence>
<proteinExistence type="predicted"/>
<dbReference type="InterPro" id="IPR013785">
    <property type="entry name" value="Aldolase_TIM"/>
</dbReference>
<feature type="domain" description="Thiamine phosphate synthase/TenI" evidence="3">
    <location>
        <begin position="7"/>
        <end position="185"/>
    </location>
</feature>
<dbReference type="Proteomes" id="UP000473648">
    <property type="component" value="Unassembled WGS sequence"/>
</dbReference>
<dbReference type="Pfam" id="PF02581">
    <property type="entry name" value="TMP-TENI"/>
    <property type="match status" value="1"/>
</dbReference>
<dbReference type="Gene3D" id="3.20.20.70">
    <property type="entry name" value="Aldolase class I"/>
    <property type="match status" value="1"/>
</dbReference>
<dbReference type="GO" id="GO:0004789">
    <property type="term" value="F:thiamine-phosphate diphosphorylase activity"/>
    <property type="evidence" value="ECO:0007669"/>
    <property type="project" value="TreeGrafter"/>
</dbReference>
<evidence type="ECO:0000256" key="1">
    <source>
        <dbReference type="ARBA" id="ARBA00004948"/>
    </source>
</evidence>
<keyword evidence="5" id="KW-1185">Reference proteome</keyword>
<dbReference type="GO" id="GO:0005737">
    <property type="term" value="C:cytoplasm"/>
    <property type="evidence" value="ECO:0007669"/>
    <property type="project" value="TreeGrafter"/>
</dbReference>
<dbReference type="CDD" id="cd00564">
    <property type="entry name" value="TMP_TenI"/>
    <property type="match status" value="1"/>
</dbReference>
<dbReference type="PANTHER" id="PTHR20857">
    <property type="entry name" value="THIAMINE-PHOSPHATE PYROPHOSPHORYLASE"/>
    <property type="match status" value="1"/>
</dbReference>
<keyword evidence="2" id="KW-0784">Thiamine biosynthesis</keyword>